<dbReference type="SMART" id="SM00855">
    <property type="entry name" value="PGAM"/>
    <property type="match status" value="1"/>
</dbReference>
<dbReference type="PANTHER" id="PTHR48100">
    <property type="entry name" value="BROAD-SPECIFICITY PHOSPHATASE YOR283W-RELATED"/>
    <property type="match status" value="1"/>
</dbReference>
<dbReference type="PROSITE" id="PS00175">
    <property type="entry name" value="PG_MUTASE"/>
    <property type="match status" value="1"/>
</dbReference>
<feature type="binding site" evidence="2">
    <location>
        <position position="60"/>
    </location>
    <ligand>
        <name>substrate</name>
    </ligand>
</feature>
<evidence type="ECO:0000313" key="4">
    <source>
        <dbReference type="Proteomes" id="UP000242972"/>
    </source>
</evidence>
<feature type="active site" description="Proton donor/acceptor" evidence="1">
    <location>
        <position position="84"/>
    </location>
</feature>
<dbReference type="Proteomes" id="UP000242972">
    <property type="component" value="Unassembled WGS sequence"/>
</dbReference>
<sequence>MYADVLLVRHGESEANATGRFASHSWDPHLTSLGLQQAEALAIQLHNAPIRYVVTSPLARAQETIAPIARDHQLTPIVIADLAEVNLGKWDGEHLKDLEQRDSDSYKAWRRDPEQYPPPGGERILTVGRRVLAALAKFVTESPPGLTIAATHADCVKGACLVIMNAEGPATRKILVPNTGQVLLRHWDNGRWSIVLAPIFWG</sequence>
<organism evidence="3 4">
    <name type="scientific">Sulfobacillus benefaciens</name>
    <dbReference type="NCBI Taxonomy" id="453960"/>
    <lineage>
        <taxon>Bacteria</taxon>
        <taxon>Bacillati</taxon>
        <taxon>Bacillota</taxon>
        <taxon>Clostridia</taxon>
        <taxon>Eubacteriales</taxon>
        <taxon>Clostridiales Family XVII. Incertae Sedis</taxon>
        <taxon>Sulfobacillus</taxon>
    </lineage>
</organism>
<dbReference type="InterPro" id="IPR001345">
    <property type="entry name" value="PG/BPGM_mutase_AS"/>
</dbReference>
<comment type="caution">
    <text evidence="3">The sequence shown here is derived from an EMBL/GenBank/DDBJ whole genome shotgun (WGS) entry which is preliminary data.</text>
</comment>
<dbReference type="EMBL" id="PXYW01000017">
    <property type="protein sequence ID" value="PSR33761.1"/>
    <property type="molecule type" value="Genomic_DNA"/>
</dbReference>
<dbReference type="InterPro" id="IPR013078">
    <property type="entry name" value="His_Pase_superF_clade-1"/>
</dbReference>
<dbReference type="CDD" id="cd07067">
    <property type="entry name" value="HP_PGM_like"/>
    <property type="match status" value="1"/>
</dbReference>
<protein>
    <submittedName>
        <fullName evidence="3">Histidine phosphatase family protein</fullName>
    </submittedName>
</protein>
<name>A0A2T2XGY3_9FIRM</name>
<feature type="binding site" evidence="2">
    <location>
        <begin position="9"/>
        <end position="16"/>
    </location>
    <ligand>
        <name>substrate</name>
    </ligand>
</feature>
<feature type="active site" description="Tele-phosphohistidine intermediate" evidence="1">
    <location>
        <position position="10"/>
    </location>
</feature>
<dbReference type="InterPro" id="IPR029033">
    <property type="entry name" value="His_PPase_superfam"/>
</dbReference>
<dbReference type="AlphaFoldDB" id="A0A2T2XGY3"/>
<gene>
    <name evidence="3" type="ORF">C7B46_09115</name>
</gene>
<dbReference type="GO" id="GO:0016791">
    <property type="term" value="F:phosphatase activity"/>
    <property type="evidence" value="ECO:0007669"/>
    <property type="project" value="TreeGrafter"/>
</dbReference>
<evidence type="ECO:0000313" key="3">
    <source>
        <dbReference type="EMBL" id="PSR33761.1"/>
    </source>
</evidence>
<dbReference type="Pfam" id="PF00300">
    <property type="entry name" value="His_Phos_1"/>
    <property type="match status" value="1"/>
</dbReference>
<evidence type="ECO:0000256" key="2">
    <source>
        <dbReference type="PIRSR" id="PIRSR613078-2"/>
    </source>
</evidence>
<evidence type="ECO:0000256" key="1">
    <source>
        <dbReference type="PIRSR" id="PIRSR613078-1"/>
    </source>
</evidence>
<accession>A0A2T2XGY3</accession>
<dbReference type="PANTHER" id="PTHR48100:SF62">
    <property type="entry name" value="GLUCOSYL-3-PHOSPHOGLYCERATE PHOSPHATASE"/>
    <property type="match status" value="1"/>
</dbReference>
<feature type="binding site" evidence="2">
    <location>
        <begin position="110"/>
        <end position="111"/>
    </location>
    <ligand>
        <name>substrate</name>
    </ligand>
</feature>
<dbReference type="GO" id="GO:0005737">
    <property type="term" value="C:cytoplasm"/>
    <property type="evidence" value="ECO:0007669"/>
    <property type="project" value="TreeGrafter"/>
</dbReference>
<dbReference type="Gene3D" id="3.40.50.1240">
    <property type="entry name" value="Phosphoglycerate mutase-like"/>
    <property type="match status" value="1"/>
</dbReference>
<proteinExistence type="predicted"/>
<dbReference type="InterPro" id="IPR050275">
    <property type="entry name" value="PGM_Phosphatase"/>
</dbReference>
<dbReference type="SUPFAM" id="SSF53254">
    <property type="entry name" value="Phosphoglycerate mutase-like"/>
    <property type="match status" value="1"/>
</dbReference>
<reference evidence="3 4" key="1">
    <citation type="journal article" date="2014" name="BMC Genomics">
        <title>Comparison of environmental and isolate Sulfobacillus genomes reveals diverse carbon, sulfur, nitrogen, and hydrogen metabolisms.</title>
        <authorList>
            <person name="Justice N.B."/>
            <person name="Norman A."/>
            <person name="Brown C.T."/>
            <person name="Singh A."/>
            <person name="Thomas B.C."/>
            <person name="Banfield J.F."/>
        </authorList>
    </citation>
    <scope>NUCLEOTIDE SEQUENCE [LARGE SCALE GENOMIC DNA]</scope>
    <source>
        <strain evidence="3">AMDSBA4</strain>
    </source>
</reference>